<protein>
    <submittedName>
        <fullName evidence="7">RNA polymerase sigma factor</fullName>
    </submittedName>
</protein>
<keyword evidence="8" id="KW-1185">Reference proteome</keyword>
<dbReference type="PANTHER" id="PTHR43133">
    <property type="entry name" value="RNA POLYMERASE ECF-TYPE SIGMA FACTO"/>
    <property type="match status" value="1"/>
</dbReference>
<dbReference type="Gene3D" id="1.10.10.10">
    <property type="entry name" value="Winged helix-like DNA-binding domain superfamily/Winged helix DNA-binding domain"/>
    <property type="match status" value="1"/>
</dbReference>
<keyword evidence="3" id="KW-0731">Sigma factor</keyword>
<comment type="caution">
    <text evidence="7">The sequence shown here is derived from an EMBL/GenBank/DDBJ whole genome shotgun (WGS) entry which is preliminary data.</text>
</comment>
<keyword evidence="4" id="KW-0804">Transcription</keyword>
<keyword evidence="2" id="KW-0805">Transcription regulation</keyword>
<name>A0A5B0V925_9GAMM</name>
<dbReference type="InterPro" id="IPR014284">
    <property type="entry name" value="RNA_pol_sigma-70_dom"/>
</dbReference>
<dbReference type="GO" id="GO:0006352">
    <property type="term" value="P:DNA-templated transcription initiation"/>
    <property type="evidence" value="ECO:0007669"/>
    <property type="project" value="InterPro"/>
</dbReference>
<evidence type="ECO:0000256" key="4">
    <source>
        <dbReference type="ARBA" id="ARBA00023163"/>
    </source>
</evidence>
<dbReference type="GO" id="GO:0003677">
    <property type="term" value="F:DNA binding"/>
    <property type="evidence" value="ECO:0007669"/>
    <property type="project" value="InterPro"/>
</dbReference>
<dbReference type="InterPro" id="IPR013249">
    <property type="entry name" value="RNA_pol_sigma70_r4_t2"/>
</dbReference>
<dbReference type="NCBIfam" id="TIGR02937">
    <property type="entry name" value="sigma70-ECF"/>
    <property type="match status" value="1"/>
</dbReference>
<dbReference type="SUPFAM" id="SSF88946">
    <property type="entry name" value="Sigma2 domain of RNA polymerase sigma factors"/>
    <property type="match status" value="1"/>
</dbReference>
<reference evidence="7 8" key="1">
    <citation type="submission" date="2019-08" db="EMBL/GenBank/DDBJ databases">
        <title>Marinobacter ZYF650 sp. nov., a marine bacterium isolated from seawater of the Mariana trench.</title>
        <authorList>
            <person name="Ahmad W."/>
        </authorList>
    </citation>
    <scope>NUCLEOTIDE SEQUENCE [LARGE SCALE GENOMIC DNA]</scope>
    <source>
        <strain evidence="7 8">ZYF650</strain>
    </source>
</reference>
<dbReference type="SUPFAM" id="SSF88659">
    <property type="entry name" value="Sigma3 and sigma4 domains of RNA polymerase sigma factors"/>
    <property type="match status" value="1"/>
</dbReference>
<evidence type="ECO:0000259" key="5">
    <source>
        <dbReference type="Pfam" id="PF04542"/>
    </source>
</evidence>
<feature type="domain" description="RNA polymerase sigma-70 region 2" evidence="5">
    <location>
        <begin position="61"/>
        <end position="128"/>
    </location>
</feature>
<feature type="domain" description="RNA polymerase sigma factor 70 region 4 type 2" evidence="6">
    <location>
        <begin position="169"/>
        <end position="220"/>
    </location>
</feature>
<sequence>MICPSWGVVCVFRVARLYLGRLCSLPPTRIDYELDNNPPAGPKGLTLLPFRLSKAKRFERLVEPHMDSLYRFAYRLTGVQHDAEDLVQDVLVKLFPRLSELEAVDKPRPWLKRVLYRQFVDQFRRRGRQIDRPVSELVDVDSQVDWLDSLESETFGPQAVYEQQQLRPAVDRVLATLPPDQRTLLLLHDVDGWRHDEIAMVLDVPVGTVKSRLHRCRNQLRKKLQRELEPIPPSGRVGV</sequence>
<dbReference type="Pfam" id="PF08281">
    <property type="entry name" value="Sigma70_r4_2"/>
    <property type="match status" value="1"/>
</dbReference>
<dbReference type="Gene3D" id="1.10.1740.10">
    <property type="match status" value="1"/>
</dbReference>
<dbReference type="InterPro" id="IPR039425">
    <property type="entry name" value="RNA_pol_sigma-70-like"/>
</dbReference>
<dbReference type="PANTHER" id="PTHR43133:SF25">
    <property type="entry name" value="RNA POLYMERASE SIGMA FACTOR RFAY-RELATED"/>
    <property type="match status" value="1"/>
</dbReference>
<organism evidence="7 8">
    <name type="scientific">Marinobacter salinexigens</name>
    <dbReference type="NCBI Taxonomy" id="2919747"/>
    <lineage>
        <taxon>Bacteria</taxon>
        <taxon>Pseudomonadati</taxon>
        <taxon>Pseudomonadota</taxon>
        <taxon>Gammaproteobacteria</taxon>
        <taxon>Pseudomonadales</taxon>
        <taxon>Marinobacteraceae</taxon>
        <taxon>Marinobacter</taxon>
    </lineage>
</organism>
<evidence type="ECO:0000259" key="6">
    <source>
        <dbReference type="Pfam" id="PF08281"/>
    </source>
</evidence>
<dbReference type="EMBL" id="VTUU01000015">
    <property type="protein sequence ID" value="KAA1170695.1"/>
    <property type="molecule type" value="Genomic_DNA"/>
</dbReference>
<evidence type="ECO:0000256" key="1">
    <source>
        <dbReference type="ARBA" id="ARBA00010641"/>
    </source>
</evidence>
<comment type="similarity">
    <text evidence="1">Belongs to the sigma-70 factor family. ECF subfamily.</text>
</comment>
<dbReference type="InterPro" id="IPR013325">
    <property type="entry name" value="RNA_pol_sigma_r2"/>
</dbReference>
<proteinExistence type="inferred from homology"/>
<evidence type="ECO:0000256" key="2">
    <source>
        <dbReference type="ARBA" id="ARBA00023015"/>
    </source>
</evidence>
<dbReference type="AlphaFoldDB" id="A0A5B0V925"/>
<evidence type="ECO:0000256" key="3">
    <source>
        <dbReference type="ARBA" id="ARBA00023082"/>
    </source>
</evidence>
<dbReference type="InterPro" id="IPR007627">
    <property type="entry name" value="RNA_pol_sigma70_r2"/>
</dbReference>
<dbReference type="InterPro" id="IPR013324">
    <property type="entry name" value="RNA_pol_sigma_r3/r4-like"/>
</dbReference>
<dbReference type="Pfam" id="PF04542">
    <property type="entry name" value="Sigma70_r2"/>
    <property type="match status" value="1"/>
</dbReference>
<evidence type="ECO:0000313" key="8">
    <source>
        <dbReference type="Proteomes" id="UP000323161"/>
    </source>
</evidence>
<dbReference type="CDD" id="cd06171">
    <property type="entry name" value="Sigma70_r4"/>
    <property type="match status" value="1"/>
</dbReference>
<accession>A0A5B0V925</accession>
<evidence type="ECO:0000313" key="7">
    <source>
        <dbReference type="EMBL" id="KAA1170695.1"/>
    </source>
</evidence>
<dbReference type="InterPro" id="IPR036388">
    <property type="entry name" value="WH-like_DNA-bd_sf"/>
</dbReference>
<gene>
    <name evidence="7" type="ORF">FWJ25_18370</name>
</gene>
<dbReference type="Proteomes" id="UP000323161">
    <property type="component" value="Unassembled WGS sequence"/>
</dbReference>
<dbReference type="GO" id="GO:0016987">
    <property type="term" value="F:sigma factor activity"/>
    <property type="evidence" value="ECO:0007669"/>
    <property type="project" value="UniProtKB-KW"/>
</dbReference>